<dbReference type="AlphaFoldDB" id="A0A4R6WH18"/>
<dbReference type="NCBIfam" id="NF008415">
    <property type="entry name" value="PRK11241.1"/>
    <property type="match status" value="1"/>
</dbReference>
<dbReference type="InterPro" id="IPR029510">
    <property type="entry name" value="Ald_DH_CS_GLU"/>
</dbReference>
<dbReference type="InterPro" id="IPR010102">
    <property type="entry name" value="Succ_semiAld_DH"/>
</dbReference>
<dbReference type="PROSITE" id="PS00070">
    <property type="entry name" value="ALDEHYDE_DEHYDR_CYS"/>
    <property type="match status" value="1"/>
</dbReference>
<comment type="similarity">
    <text evidence="1 4">Belongs to the aldehyde dehydrogenase family.</text>
</comment>
<sequence length="495" mass="52637">MTSAAMKAPGASLPIKDKALLRQQCYIDGQWVNADSGKTIDVTNPATGEVLATIPNMGAAETKRAIEAANAAWPAWRKKTAKERAVLLRKWYELMMAAQEDLAIILTAEQGKPLAEAKGEIAYGASYIEWFAEEAKRVYGDVIPGHQADKRIVVTKEPVGVVAAITPWNFPNAMITRKIAPALAAGCTVVGKPATQTPLSALAIVELAERAGIPKGVINMVTGSATAIGGEMTGNPIVRKLTFTGSTEIGKILMAQCAATVKKTSMELGGNAPFIVFDDADLDAAVEGALMSKFRNTGQTCVCANRIYVQDGVYDAFAEKLKAAVAKMKIGDGLKGETQQGPLIDMKAVAKVEEHIADAVSKGAKVAAGGKRHALGGSFFEPTILTGVTQDMAVAKEETFGPLAPLFRFKTEEEVIKLANDTEFGLASYFYARDIGRVWRVAEQVEYGIVGINTGIISSEVAPFGGVKESGNGREGSKYGIDDYVEIKYMCMGGI</sequence>
<comment type="caution">
    <text evidence="6">The sequence shown here is derived from an EMBL/GenBank/DDBJ whole genome shotgun (WGS) entry which is preliminary data.</text>
</comment>
<evidence type="ECO:0000256" key="4">
    <source>
        <dbReference type="RuleBase" id="RU003345"/>
    </source>
</evidence>
<dbReference type="RefSeq" id="WP_279513073.1">
    <property type="nucleotide sequence ID" value="NZ_SNYW01000014.1"/>
</dbReference>
<name>A0A4R6WH18_9PROT</name>
<proteinExistence type="inferred from homology"/>
<dbReference type="InterPro" id="IPR016161">
    <property type="entry name" value="Ald_DH/histidinol_DH"/>
</dbReference>
<feature type="active site" evidence="3">
    <location>
        <position position="267"/>
    </location>
</feature>
<gene>
    <name evidence="6" type="ORF">A8950_3885</name>
</gene>
<organism evidence="6 7">
    <name type="scientific">Dongia mobilis</name>
    <dbReference type="NCBI Taxonomy" id="578943"/>
    <lineage>
        <taxon>Bacteria</taxon>
        <taxon>Pseudomonadati</taxon>
        <taxon>Pseudomonadota</taxon>
        <taxon>Alphaproteobacteria</taxon>
        <taxon>Rhodospirillales</taxon>
        <taxon>Dongiaceae</taxon>
        <taxon>Dongia</taxon>
    </lineage>
</organism>
<dbReference type="GO" id="GO:0005829">
    <property type="term" value="C:cytosol"/>
    <property type="evidence" value="ECO:0007669"/>
    <property type="project" value="TreeGrafter"/>
</dbReference>
<dbReference type="GO" id="GO:0004777">
    <property type="term" value="F:succinate-semialdehyde dehydrogenase (NAD+) activity"/>
    <property type="evidence" value="ECO:0007669"/>
    <property type="project" value="TreeGrafter"/>
</dbReference>
<dbReference type="FunFam" id="3.40.605.10:FF:000005">
    <property type="entry name" value="Succinate-semialdehyde dehydrogenase I"/>
    <property type="match status" value="1"/>
</dbReference>
<dbReference type="GO" id="GO:0009450">
    <property type="term" value="P:gamma-aminobutyric acid catabolic process"/>
    <property type="evidence" value="ECO:0007669"/>
    <property type="project" value="InterPro"/>
</dbReference>
<evidence type="ECO:0000256" key="2">
    <source>
        <dbReference type="ARBA" id="ARBA00023002"/>
    </source>
</evidence>
<keyword evidence="2 4" id="KW-0560">Oxidoreductase</keyword>
<feature type="domain" description="Aldehyde dehydrogenase" evidence="5">
    <location>
        <begin position="31"/>
        <end position="489"/>
    </location>
</feature>
<dbReference type="Gene3D" id="3.40.309.10">
    <property type="entry name" value="Aldehyde Dehydrogenase, Chain A, domain 2"/>
    <property type="match status" value="1"/>
</dbReference>
<dbReference type="PROSITE" id="PS00687">
    <property type="entry name" value="ALDEHYDE_DEHYDR_GLU"/>
    <property type="match status" value="1"/>
</dbReference>
<reference evidence="6 7" key="1">
    <citation type="submission" date="2019-03" db="EMBL/GenBank/DDBJ databases">
        <title>Genomic Encyclopedia of Type Strains, Phase III (KMG-III): the genomes of soil and plant-associated and newly described type strains.</title>
        <authorList>
            <person name="Whitman W."/>
        </authorList>
    </citation>
    <scope>NUCLEOTIDE SEQUENCE [LARGE SCALE GENOMIC DNA]</scope>
    <source>
        <strain evidence="6 7">CGMCC 1.7660</strain>
    </source>
</reference>
<dbReference type="SUPFAM" id="SSF53720">
    <property type="entry name" value="ALDH-like"/>
    <property type="match status" value="1"/>
</dbReference>
<dbReference type="PANTHER" id="PTHR43353:SF5">
    <property type="entry name" value="SUCCINATE-SEMIALDEHYDE DEHYDROGENASE, MITOCHONDRIAL"/>
    <property type="match status" value="1"/>
</dbReference>
<evidence type="ECO:0000313" key="7">
    <source>
        <dbReference type="Proteomes" id="UP000295783"/>
    </source>
</evidence>
<dbReference type="NCBIfam" id="TIGR01780">
    <property type="entry name" value="SSADH"/>
    <property type="match status" value="1"/>
</dbReference>
<accession>A0A4R6WH18</accession>
<evidence type="ECO:0000259" key="5">
    <source>
        <dbReference type="Pfam" id="PF00171"/>
    </source>
</evidence>
<dbReference type="InterPro" id="IPR016160">
    <property type="entry name" value="Ald_DH_CS_CYS"/>
</dbReference>
<dbReference type="CDD" id="cd07103">
    <property type="entry name" value="ALDH_F5_SSADH_GabD"/>
    <property type="match status" value="1"/>
</dbReference>
<evidence type="ECO:0000256" key="3">
    <source>
        <dbReference type="PROSITE-ProRule" id="PRU10007"/>
    </source>
</evidence>
<dbReference type="Proteomes" id="UP000295783">
    <property type="component" value="Unassembled WGS sequence"/>
</dbReference>
<dbReference type="InterPro" id="IPR015590">
    <property type="entry name" value="Aldehyde_DH_dom"/>
</dbReference>
<dbReference type="InterPro" id="IPR016163">
    <property type="entry name" value="Ald_DH_C"/>
</dbReference>
<dbReference type="PANTHER" id="PTHR43353">
    <property type="entry name" value="SUCCINATE-SEMIALDEHYDE DEHYDROGENASE, MITOCHONDRIAL"/>
    <property type="match status" value="1"/>
</dbReference>
<dbReference type="Gene3D" id="3.40.605.10">
    <property type="entry name" value="Aldehyde Dehydrogenase, Chain A, domain 1"/>
    <property type="match status" value="1"/>
</dbReference>
<protein>
    <submittedName>
        <fullName evidence="6">Succinate-semialdehyde dehydrogenase/glutarate-semialdehyde dehydrogenase</fullName>
    </submittedName>
</protein>
<evidence type="ECO:0000313" key="6">
    <source>
        <dbReference type="EMBL" id="TDQ77730.1"/>
    </source>
</evidence>
<dbReference type="Pfam" id="PF00171">
    <property type="entry name" value="Aldedh"/>
    <property type="match status" value="1"/>
</dbReference>
<dbReference type="FunFam" id="3.40.309.10:FF:000004">
    <property type="entry name" value="Succinate-semialdehyde dehydrogenase I"/>
    <property type="match status" value="1"/>
</dbReference>
<dbReference type="InterPro" id="IPR050740">
    <property type="entry name" value="Aldehyde_DH_Superfamily"/>
</dbReference>
<dbReference type="EMBL" id="SNYW01000014">
    <property type="protein sequence ID" value="TDQ77730.1"/>
    <property type="molecule type" value="Genomic_DNA"/>
</dbReference>
<keyword evidence="7" id="KW-1185">Reference proteome</keyword>
<dbReference type="InterPro" id="IPR016162">
    <property type="entry name" value="Ald_DH_N"/>
</dbReference>
<evidence type="ECO:0000256" key="1">
    <source>
        <dbReference type="ARBA" id="ARBA00009986"/>
    </source>
</evidence>